<feature type="domain" description="DUF7847" evidence="2">
    <location>
        <begin position="2"/>
        <end position="110"/>
    </location>
</feature>
<evidence type="ECO:0000259" key="2">
    <source>
        <dbReference type="Pfam" id="PF25231"/>
    </source>
</evidence>
<dbReference type="Proteomes" id="UP000011509">
    <property type="component" value="Unassembled WGS sequence"/>
</dbReference>
<keyword evidence="4" id="KW-1185">Reference proteome</keyword>
<proteinExistence type="predicted"/>
<name>M0E9A0_9EURY</name>
<keyword evidence="1" id="KW-0812">Transmembrane</keyword>
<evidence type="ECO:0000313" key="4">
    <source>
        <dbReference type="Proteomes" id="UP000011509"/>
    </source>
</evidence>
<dbReference type="InterPro" id="IPR057169">
    <property type="entry name" value="DUF7847"/>
</dbReference>
<sequence>MISIMIGSVLFVIPGLFFAVSFLFFIFAVAVEDRGVIGSLKRSWALARGSRLKLGVLLLLSVLFGGFIGAIAPLLTLAGLPVVTDIAIIVFTAAFLLPYYAIIAAAYRQLCDEQSRPGRPTTGPVDATQTQRL</sequence>
<reference evidence="3 4" key="1">
    <citation type="journal article" date="2014" name="PLoS Genet.">
        <title>Phylogenetically driven sequencing of extremely halophilic archaea reveals strategies for static and dynamic osmo-response.</title>
        <authorList>
            <person name="Becker E.A."/>
            <person name="Seitzer P.M."/>
            <person name="Tritt A."/>
            <person name="Larsen D."/>
            <person name="Krusor M."/>
            <person name="Yao A.I."/>
            <person name="Wu D."/>
            <person name="Madern D."/>
            <person name="Eisen J.A."/>
            <person name="Darling A.E."/>
            <person name="Facciotti M.T."/>
        </authorList>
    </citation>
    <scope>NUCLEOTIDE SEQUENCE [LARGE SCALE GENOMIC DNA]</scope>
    <source>
        <strain evidence="3 4">DSM 10284</strain>
    </source>
</reference>
<feature type="transmembrane region" description="Helical" evidence="1">
    <location>
        <begin position="52"/>
        <end position="80"/>
    </location>
</feature>
<evidence type="ECO:0000256" key="1">
    <source>
        <dbReference type="SAM" id="Phobius"/>
    </source>
</evidence>
<keyword evidence="1" id="KW-0472">Membrane</keyword>
<comment type="caution">
    <text evidence="3">The sequence shown here is derived from an EMBL/GenBank/DDBJ whole genome shotgun (WGS) entry which is preliminary data.</text>
</comment>
<feature type="transmembrane region" description="Helical" evidence="1">
    <location>
        <begin position="6"/>
        <end position="31"/>
    </location>
</feature>
<feature type="transmembrane region" description="Helical" evidence="1">
    <location>
        <begin position="86"/>
        <end position="107"/>
    </location>
</feature>
<organism evidence="3 4">
    <name type="scientific">Halorubrum coriense DSM 10284</name>
    <dbReference type="NCBI Taxonomy" id="1227466"/>
    <lineage>
        <taxon>Archaea</taxon>
        <taxon>Methanobacteriati</taxon>
        <taxon>Methanobacteriota</taxon>
        <taxon>Stenosarchaea group</taxon>
        <taxon>Halobacteria</taxon>
        <taxon>Halobacteriales</taxon>
        <taxon>Haloferacaceae</taxon>
        <taxon>Halorubrum</taxon>
    </lineage>
</organism>
<keyword evidence="1" id="KW-1133">Transmembrane helix</keyword>
<gene>
    <name evidence="3" type="ORF">C464_17037</name>
</gene>
<dbReference type="EMBL" id="AOJL01000062">
    <property type="protein sequence ID" value="ELZ43452.1"/>
    <property type="molecule type" value="Genomic_DNA"/>
</dbReference>
<dbReference type="Pfam" id="PF25231">
    <property type="entry name" value="DUF7847"/>
    <property type="match status" value="1"/>
</dbReference>
<dbReference type="AlphaFoldDB" id="M0E9A0"/>
<protein>
    <recommendedName>
        <fullName evidence="2">DUF7847 domain-containing protein</fullName>
    </recommendedName>
</protein>
<evidence type="ECO:0000313" key="3">
    <source>
        <dbReference type="EMBL" id="ELZ43452.1"/>
    </source>
</evidence>
<accession>M0E9A0</accession>